<name>A0A2N7AR00_9LACO</name>
<evidence type="ECO:0000259" key="3">
    <source>
        <dbReference type="Pfam" id="PF02517"/>
    </source>
</evidence>
<gene>
    <name evidence="4" type="ORF">CBP76_12700</name>
</gene>
<feature type="transmembrane region" description="Helical" evidence="2">
    <location>
        <begin position="213"/>
        <end position="231"/>
    </location>
</feature>
<evidence type="ECO:0000256" key="1">
    <source>
        <dbReference type="ARBA" id="ARBA00009067"/>
    </source>
</evidence>
<organism evidence="4 5">
    <name type="scientific">Companilactobacillus nuruki</name>
    <dbReference type="NCBI Taxonomy" id="1993540"/>
    <lineage>
        <taxon>Bacteria</taxon>
        <taxon>Bacillati</taxon>
        <taxon>Bacillota</taxon>
        <taxon>Bacilli</taxon>
        <taxon>Lactobacillales</taxon>
        <taxon>Lactobacillaceae</taxon>
        <taxon>Companilactobacillus</taxon>
    </lineage>
</organism>
<comment type="similarity">
    <text evidence="1">Belongs to the UPF0177 family.</text>
</comment>
<feature type="transmembrane region" description="Helical" evidence="2">
    <location>
        <begin position="86"/>
        <end position="108"/>
    </location>
</feature>
<dbReference type="EMBL" id="NIPR01000064">
    <property type="protein sequence ID" value="PMD67781.1"/>
    <property type="molecule type" value="Genomic_DNA"/>
</dbReference>
<keyword evidence="4" id="KW-0482">Metalloprotease</keyword>
<keyword evidence="5" id="KW-1185">Reference proteome</keyword>
<dbReference type="PANTHER" id="PTHR36435">
    <property type="entry name" value="SLR1288 PROTEIN"/>
    <property type="match status" value="1"/>
</dbReference>
<keyword evidence="2" id="KW-1133">Transmembrane helix</keyword>
<proteinExistence type="inferred from homology"/>
<dbReference type="GO" id="GO:0004175">
    <property type="term" value="F:endopeptidase activity"/>
    <property type="evidence" value="ECO:0007669"/>
    <property type="project" value="UniProtKB-ARBA"/>
</dbReference>
<feature type="transmembrane region" description="Helical" evidence="2">
    <location>
        <begin position="12"/>
        <end position="31"/>
    </location>
</feature>
<accession>A0A2N7AR00</accession>
<dbReference type="GO" id="GO:0080120">
    <property type="term" value="P:CAAX-box protein maturation"/>
    <property type="evidence" value="ECO:0007669"/>
    <property type="project" value="UniProtKB-ARBA"/>
</dbReference>
<dbReference type="AlphaFoldDB" id="A0A2N7AR00"/>
<dbReference type="Pfam" id="PF02517">
    <property type="entry name" value="Rce1-like"/>
    <property type="match status" value="1"/>
</dbReference>
<protein>
    <submittedName>
        <fullName evidence="4">CPBP family intramembrane metalloprotease</fullName>
    </submittedName>
</protein>
<feature type="transmembrane region" description="Helical" evidence="2">
    <location>
        <begin position="51"/>
        <end position="74"/>
    </location>
</feature>
<evidence type="ECO:0000313" key="4">
    <source>
        <dbReference type="EMBL" id="PMD67781.1"/>
    </source>
</evidence>
<reference evidence="4 5" key="1">
    <citation type="submission" date="2017-05" db="EMBL/GenBank/DDBJ databases">
        <title>Lactobacillus nurukis nov., sp. nov., isolated from nuruk.</title>
        <authorList>
            <person name="Kim S.-J."/>
        </authorList>
    </citation>
    <scope>NUCLEOTIDE SEQUENCE [LARGE SCALE GENOMIC DNA]</scope>
    <source>
        <strain evidence="4 5">SYF10-1a</strain>
    </source>
</reference>
<dbReference type="InterPro" id="IPR003675">
    <property type="entry name" value="Rce1/LyrA-like_dom"/>
</dbReference>
<evidence type="ECO:0000313" key="5">
    <source>
        <dbReference type="Proteomes" id="UP000235649"/>
    </source>
</evidence>
<feature type="transmembrane region" description="Helical" evidence="2">
    <location>
        <begin position="182"/>
        <end position="201"/>
    </location>
</feature>
<comment type="caution">
    <text evidence="4">The sequence shown here is derived from an EMBL/GenBank/DDBJ whole genome shotgun (WGS) entry which is preliminary data.</text>
</comment>
<dbReference type="OrthoDB" id="8607342at2"/>
<dbReference type="GO" id="GO:0008237">
    <property type="term" value="F:metallopeptidase activity"/>
    <property type="evidence" value="ECO:0007669"/>
    <property type="project" value="UniProtKB-KW"/>
</dbReference>
<dbReference type="InterPro" id="IPR052710">
    <property type="entry name" value="CAAX_protease"/>
</dbReference>
<keyword evidence="2" id="KW-0812">Transmembrane</keyword>
<feature type="transmembrane region" description="Helical" evidence="2">
    <location>
        <begin position="120"/>
        <end position="140"/>
    </location>
</feature>
<keyword evidence="4" id="KW-0378">Hydrolase</keyword>
<dbReference type="RefSeq" id="WP_102197231.1">
    <property type="nucleotide sequence ID" value="NZ_NIPR01000064.1"/>
</dbReference>
<evidence type="ECO:0000256" key="2">
    <source>
        <dbReference type="SAM" id="Phobius"/>
    </source>
</evidence>
<keyword evidence="2" id="KW-0472">Membrane</keyword>
<dbReference type="Proteomes" id="UP000235649">
    <property type="component" value="Unassembled WGS sequence"/>
</dbReference>
<dbReference type="GO" id="GO:0006508">
    <property type="term" value="P:proteolysis"/>
    <property type="evidence" value="ECO:0007669"/>
    <property type="project" value="UniProtKB-KW"/>
</dbReference>
<feature type="domain" description="CAAX prenyl protease 2/Lysostaphin resistance protein A-like" evidence="3">
    <location>
        <begin position="125"/>
        <end position="218"/>
    </location>
</feature>
<feature type="transmembrane region" description="Helical" evidence="2">
    <location>
        <begin position="152"/>
        <end position="176"/>
    </location>
</feature>
<sequence>MNNTKKTYQPIKVILHIIAFLGLFLMEQLPLSILALNKKQLGEKYTTYLKYAPIATILLLIVAATIIILVFQHAQNFPTQRFTRKTWIIIIIAVVLTVLINLATIPFMKETNDNVKALELIAKNNIAILIIFTIFVAPVLEEILFRGIFMNWFFVDHPLISVLASGLLFGYVHAPFSTSTDWIYALSKILLGIVLAAVYYRTKNIKADITVHFLNNFLAILSGALVSGVILL</sequence>
<keyword evidence="4" id="KW-0645">Protease</keyword>
<dbReference type="PANTHER" id="PTHR36435:SF1">
    <property type="entry name" value="CAAX AMINO TERMINAL PROTEASE FAMILY PROTEIN"/>
    <property type="match status" value="1"/>
</dbReference>